<name>A0A9D3Q6Y6_MEGAT</name>
<reference evidence="6" key="1">
    <citation type="submission" date="2021-01" db="EMBL/GenBank/DDBJ databases">
        <authorList>
            <person name="Zahm M."/>
            <person name="Roques C."/>
            <person name="Cabau C."/>
            <person name="Klopp C."/>
            <person name="Donnadieu C."/>
            <person name="Jouanno E."/>
            <person name="Lampietro C."/>
            <person name="Louis A."/>
            <person name="Herpin A."/>
            <person name="Echchiki A."/>
            <person name="Berthelot C."/>
            <person name="Parey E."/>
            <person name="Roest-Crollius H."/>
            <person name="Braasch I."/>
            <person name="Postlethwait J."/>
            <person name="Bobe J."/>
            <person name="Montfort J."/>
            <person name="Bouchez O."/>
            <person name="Begum T."/>
            <person name="Mejri S."/>
            <person name="Adams A."/>
            <person name="Chen W.-J."/>
            <person name="Guiguen Y."/>
        </authorList>
    </citation>
    <scope>NUCLEOTIDE SEQUENCE</scope>
    <source>
        <strain evidence="6">YG-15Mar2019-1</strain>
        <tissue evidence="6">Brain</tissue>
    </source>
</reference>
<dbReference type="AlphaFoldDB" id="A0A9D3Q6Y6"/>
<protein>
    <recommendedName>
        <fullName evidence="8">Properdin</fullName>
    </recommendedName>
</protein>
<comment type="subcellular location">
    <subcellularLocation>
        <location evidence="1">Secreted</location>
    </subcellularLocation>
</comment>
<dbReference type="FunFam" id="2.20.100.10:FF:000007">
    <property type="entry name" value="Thrombospondin 1"/>
    <property type="match status" value="1"/>
</dbReference>
<dbReference type="Proteomes" id="UP001046870">
    <property type="component" value="Chromosome 5"/>
</dbReference>
<evidence type="ECO:0000313" key="6">
    <source>
        <dbReference type="EMBL" id="KAG7477528.1"/>
    </source>
</evidence>
<keyword evidence="3" id="KW-0732">Signal</keyword>
<evidence type="ECO:0000256" key="3">
    <source>
        <dbReference type="ARBA" id="ARBA00022729"/>
    </source>
</evidence>
<evidence type="ECO:0000256" key="1">
    <source>
        <dbReference type="ARBA" id="ARBA00004613"/>
    </source>
</evidence>
<dbReference type="Pfam" id="PF18487">
    <property type="entry name" value="TSR"/>
    <property type="match status" value="1"/>
</dbReference>
<sequence>MTPRKPPRSQVVECYRDFDARSGSCGHRLGRVELDDCCLNPHYGFKGSDGDCDSCRPASWSEWTAWGPCTASCLEGVRQRRRFCYGLGLCNDTHGPGDLQTKACVEQDCCPVQGGWREWGPWQECSVTCGTGQRIRERHCSMPPPTCGGSCDGPSREVSVCDTERACPVSGGWGQWSRFSECSVTCGIGEQVRTRQCDSPAPRHGGLNCSGEATSTQLCNTRIHCPVDGQWSEWTEWDRCSRIGKNINCKTNSAGTQRRERTCEQQNFGGSPCPGSFVETRICYDIEKCRSE</sequence>
<dbReference type="InterPro" id="IPR052065">
    <property type="entry name" value="Compl_asym_regulator"/>
</dbReference>
<organism evidence="6 7">
    <name type="scientific">Megalops atlanticus</name>
    <name type="common">Tarpon</name>
    <name type="synonym">Clupea gigantea</name>
    <dbReference type="NCBI Taxonomy" id="7932"/>
    <lineage>
        <taxon>Eukaryota</taxon>
        <taxon>Metazoa</taxon>
        <taxon>Chordata</taxon>
        <taxon>Craniata</taxon>
        <taxon>Vertebrata</taxon>
        <taxon>Euteleostomi</taxon>
        <taxon>Actinopterygii</taxon>
        <taxon>Neopterygii</taxon>
        <taxon>Teleostei</taxon>
        <taxon>Elopiformes</taxon>
        <taxon>Megalopidae</taxon>
        <taxon>Megalops</taxon>
    </lineage>
</organism>
<dbReference type="PANTHER" id="PTHR22906:SF43">
    <property type="entry name" value="PROPERDIN"/>
    <property type="match status" value="1"/>
</dbReference>
<evidence type="ECO:0000313" key="7">
    <source>
        <dbReference type="Proteomes" id="UP001046870"/>
    </source>
</evidence>
<keyword evidence="5" id="KW-1015">Disulfide bond</keyword>
<dbReference type="PRINTS" id="PR01705">
    <property type="entry name" value="TSP1REPEAT"/>
</dbReference>
<dbReference type="Pfam" id="PF00090">
    <property type="entry name" value="TSP_1"/>
    <property type="match status" value="4"/>
</dbReference>
<dbReference type="InterPro" id="IPR036383">
    <property type="entry name" value="TSP1_rpt_sf"/>
</dbReference>
<dbReference type="Gene3D" id="2.20.100.10">
    <property type="entry name" value="Thrombospondin type-1 (TSP1) repeat"/>
    <property type="match status" value="4"/>
</dbReference>
<comment type="caution">
    <text evidence="6">The sequence shown here is derived from an EMBL/GenBank/DDBJ whole genome shotgun (WGS) entry which is preliminary data.</text>
</comment>
<accession>A0A9D3Q6Y6</accession>
<dbReference type="OrthoDB" id="446173at2759"/>
<dbReference type="InterPro" id="IPR000884">
    <property type="entry name" value="TSP1_rpt"/>
</dbReference>
<gene>
    <name evidence="6" type="ORF">MATL_G00070590</name>
</gene>
<dbReference type="EMBL" id="JAFDVH010000005">
    <property type="protein sequence ID" value="KAG7477528.1"/>
    <property type="molecule type" value="Genomic_DNA"/>
</dbReference>
<proteinExistence type="predicted"/>
<dbReference type="SMART" id="SM00209">
    <property type="entry name" value="TSP1"/>
    <property type="match status" value="4"/>
</dbReference>
<dbReference type="FunFam" id="2.20.100.10:FF:000001">
    <property type="entry name" value="semaphorin-5A isoform X1"/>
    <property type="match status" value="1"/>
</dbReference>
<dbReference type="InterPro" id="IPR049536">
    <property type="entry name" value="CFP_TSR-0"/>
</dbReference>
<keyword evidence="4" id="KW-0677">Repeat</keyword>
<dbReference type="PANTHER" id="PTHR22906">
    <property type="entry name" value="PROPERDIN"/>
    <property type="match status" value="1"/>
</dbReference>
<evidence type="ECO:0000256" key="5">
    <source>
        <dbReference type="ARBA" id="ARBA00023157"/>
    </source>
</evidence>
<evidence type="ECO:0000256" key="2">
    <source>
        <dbReference type="ARBA" id="ARBA00022525"/>
    </source>
</evidence>
<dbReference type="PROSITE" id="PS50092">
    <property type="entry name" value="TSP1"/>
    <property type="match status" value="4"/>
</dbReference>
<evidence type="ECO:0008006" key="8">
    <source>
        <dbReference type="Google" id="ProtNLM"/>
    </source>
</evidence>
<keyword evidence="2" id="KW-0964">Secreted</keyword>
<keyword evidence="7" id="KW-1185">Reference proteome</keyword>
<evidence type="ECO:0000256" key="4">
    <source>
        <dbReference type="ARBA" id="ARBA00022737"/>
    </source>
</evidence>
<dbReference type="SUPFAM" id="SSF82895">
    <property type="entry name" value="TSP-1 type 1 repeat"/>
    <property type="match status" value="4"/>
</dbReference>